<keyword evidence="3 6" id="KW-1133">Transmembrane helix</keyword>
<evidence type="ECO:0000256" key="1">
    <source>
        <dbReference type="ARBA" id="ARBA00004141"/>
    </source>
</evidence>
<protein>
    <recommendedName>
        <fullName evidence="7">Rhodopsin domain-containing protein</fullName>
    </recommendedName>
</protein>
<sequence length="342" mass="37997">MCSLMEFGVKACNMPLQDNRQEYRAVIIVFTTLAMFFVALRLSSKFITKIPWGPDDTWVVIAFIFLIPLTVFILLAIQHGIGLALPLFSQANMKKAIKEIVIVHTLYLCALAAAKNSILFFYLRIFPDDRFRLVVWVTIGFNILSTFVISVLNFTIGGSVGNLLTVENMNTFDPKDYVPSIRIVLVSSAVNLVVDIWMLILPMTQLWNIGLKLNKKISVISMFGLGVLMMSLTVVSLKQATTGQVQVVLWALIETYVGTIVACVPSTRQLVQKMMCKRKEKEGTAKPIFIDRSLARIEDEEMPTLSDVGGLTTLTGTMSSGTTAVVAEGLDHEMVVMTKTKK</sequence>
<feature type="transmembrane region" description="Helical" evidence="6">
    <location>
        <begin position="23"/>
        <end position="42"/>
    </location>
</feature>
<feature type="domain" description="Rhodopsin" evidence="7">
    <location>
        <begin position="40"/>
        <end position="273"/>
    </location>
</feature>
<keyword evidence="4 6" id="KW-0472">Membrane</keyword>
<feature type="transmembrane region" description="Helical" evidence="6">
    <location>
        <begin position="101"/>
        <end position="123"/>
    </location>
</feature>
<dbReference type="Proteomes" id="UP000693738">
    <property type="component" value="Unassembled WGS sequence"/>
</dbReference>
<name>A0A8J2NHP9_FUSEQ</name>
<feature type="transmembrane region" description="Helical" evidence="6">
    <location>
        <begin position="135"/>
        <end position="160"/>
    </location>
</feature>
<dbReference type="Pfam" id="PF20684">
    <property type="entry name" value="Fung_rhodopsin"/>
    <property type="match status" value="1"/>
</dbReference>
<keyword evidence="2 6" id="KW-0812">Transmembrane</keyword>
<evidence type="ECO:0000256" key="3">
    <source>
        <dbReference type="ARBA" id="ARBA00022989"/>
    </source>
</evidence>
<dbReference type="PANTHER" id="PTHR33048:SF143">
    <property type="entry name" value="EXTRACELLULAR MEMBRANE PROTEIN CFEM DOMAIN-CONTAINING PROTEIN-RELATED"/>
    <property type="match status" value="1"/>
</dbReference>
<comment type="subcellular location">
    <subcellularLocation>
        <location evidence="1">Membrane</location>
        <topology evidence="1">Multi-pass membrane protein</topology>
    </subcellularLocation>
</comment>
<feature type="transmembrane region" description="Helical" evidence="6">
    <location>
        <begin position="58"/>
        <end position="81"/>
    </location>
</feature>
<evidence type="ECO:0000256" key="5">
    <source>
        <dbReference type="ARBA" id="ARBA00038359"/>
    </source>
</evidence>
<evidence type="ECO:0000259" key="7">
    <source>
        <dbReference type="Pfam" id="PF20684"/>
    </source>
</evidence>
<accession>A0A8J2NHP9</accession>
<dbReference type="PANTHER" id="PTHR33048">
    <property type="entry name" value="PTH11-LIKE INTEGRAL MEMBRANE PROTEIN (AFU_ORTHOLOGUE AFUA_5G11245)"/>
    <property type="match status" value="1"/>
</dbReference>
<feature type="transmembrane region" description="Helical" evidence="6">
    <location>
        <begin position="247"/>
        <end position="271"/>
    </location>
</feature>
<dbReference type="InterPro" id="IPR052337">
    <property type="entry name" value="SAT4-like"/>
</dbReference>
<proteinExistence type="inferred from homology"/>
<evidence type="ECO:0000313" key="8">
    <source>
        <dbReference type="EMBL" id="CAG7566108.1"/>
    </source>
</evidence>
<organism evidence="8 9">
    <name type="scientific">Fusarium equiseti</name>
    <name type="common">Fusarium scirpi</name>
    <dbReference type="NCBI Taxonomy" id="61235"/>
    <lineage>
        <taxon>Eukaryota</taxon>
        <taxon>Fungi</taxon>
        <taxon>Dikarya</taxon>
        <taxon>Ascomycota</taxon>
        <taxon>Pezizomycotina</taxon>
        <taxon>Sordariomycetes</taxon>
        <taxon>Hypocreomycetidae</taxon>
        <taxon>Hypocreales</taxon>
        <taxon>Nectriaceae</taxon>
        <taxon>Fusarium</taxon>
        <taxon>Fusarium incarnatum-equiseti species complex</taxon>
    </lineage>
</organism>
<reference evidence="8" key="1">
    <citation type="submission" date="2021-05" db="EMBL/GenBank/DDBJ databases">
        <authorList>
            <person name="Khan N."/>
        </authorList>
    </citation>
    <scope>NUCLEOTIDE SEQUENCE</scope>
</reference>
<gene>
    <name evidence="8" type="ORF">FEQUK3_LOCUS11834</name>
</gene>
<dbReference type="GO" id="GO:0016020">
    <property type="term" value="C:membrane"/>
    <property type="evidence" value="ECO:0007669"/>
    <property type="project" value="UniProtKB-SubCell"/>
</dbReference>
<feature type="transmembrane region" description="Helical" evidence="6">
    <location>
        <begin position="213"/>
        <end position="235"/>
    </location>
</feature>
<evidence type="ECO:0000313" key="9">
    <source>
        <dbReference type="Proteomes" id="UP000693738"/>
    </source>
</evidence>
<comment type="caution">
    <text evidence="8">The sequence shown here is derived from an EMBL/GenBank/DDBJ whole genome shotgun (WGS) entry which is preliminary data.</text>
</comment>
<feature type="transmembrane region" description="Helical" evidence="6">
    <location>
        <begin position="180"/>
        <end position="201"/>
    </location>
</feature>
<evidence type="ECO:0000256" key="6">
    <source>
        <dbReference type="SAM" id="Phobius"/>
    </source>
</evidence>
<evidence type="ECO:0000256" key="2">
    <source>
        <dbReference type="ARBA" id="ARBA00022692"/>
    </source>
</evidence>
<comment type="similarity">
    <text evidence="5">Belongs to the SAT4 family.</text>
</comment>
<evidence type="ECO:0000256" key="4">
    <source>
        <dbReference type="ARBA" id="ARBA00023136"/>
    </source>
</evidence>
<dbReference type="EMBL" id="CAJSTJ010000195">
    <property type="protein sequence ID" value="CAG7566108.1"/>
    <property type="molecule type" value="Genomic_DNA"/>
</dbReference>
<dbReference type="InterPro" id="IPR049326">
    <property type="entry name" value="Rhodopsin_dom_fungi"/>
</dbReference>
<dbReference type="AlphaFoldDB" id="A0A8J2NHP9"/>